<dbReference type="OrthoDB" id="341300at2759"/>
<dbReference type="PROSITE" id="PS50904">
    <property type="entry name" value="PRELI_MSF1"/>
    <property type="match status" value="1"/>
</dbReference>
<dbReference type="InterPro" id="IPR006797">
    <property type="entry name" value="PRELI/MSF1_dom"/>
</dbReference>
<dbReference type="eggNOG" id="KOG3337">
    <property type="taxonomic scope" value="Eukaryota"/>
</dbReference>
<dbReference type="AlphaFoldDB" id="A0A1X7V199"/>
<dbReference type="Proteomes" id="UP000007879">
    <property type="component" value="Unassembled WGS sequence"/>
</dbReference>
<reference evidence="2" key="2">
    <citation type="submission" date="2017-05" db="UniProtKB">
        <authorList>
            <consortium name="EnsemblMetazoa"/>
        </authorList>
    </citation>
    <scope>IDENTIFICATION</scope>
</reference>
<evidence type="ECO:0000313" key="2">
    <source>
        <dbReference type="EnsemblMetazoa" id="Aqu2.1.33788_001"/>
    </source>
</evidence>
<dbReference type="STRING" id="400682.A0A1X7V199"/>
<protein>
    <recommendedName>
        <fullName evidence="1">PRELI/MSF1 domain-containing protein</fullName>
    </recommendedName>
</protein>
<name>A0A1X7V199_AMPQE</name>
<dbReference type="InterPro" id="IPR037365">
    <property type="entry name" value="Slowmo/Ups"/>
</dbReference>
<organism evidence="2">
    <name type="scientific">Amphimedon queenslandica</name>
    <name type="common">Sponge</name>
    <dbReference type="NCBI Taxonomy" id="400682"/>
    <lineage>
        <taxon>Eukaryota</taxon>
        <taxon>Metazoa</taxon>
        <taxon>Porifera</taxon>
        <taxon>Demospongiae</taxon>
        <taxon>Heteroscleromorpha</taxon>
        <taxon>Haplosclerida</taxon>
        <taxon>Niphatidae</taxon>
        <taxon>Amphimedon</taxon>
    </lineage>
</organism>
<evidence type="ECO:0000313" key="3">
    <source>
        <dbReference type="Proteomes" id="UP000007879"/>
    </source>
</evidence>
<accession>A0A1X7V199</accession>
<dbReference type="PANTHER" id="PTHR11158">
    <property type="entry name" value="MSF1/PX19 RELATED"/>
    <property type="match status" value="1"/>
</dbReference>
<dbReference type="Pfam" id="PF04707">
    <property type="entry name" value="PRELI"/>
    <property type="match status" value="1"/>
</dbReference>
<gene>
    <name evidence="2" type="primary">100637205</name>
</gene>
<dbReference type="GO" id="GO:0005758">
    <property type="term" value="C:mitochondrial intermembrane space"/>
    <property type="evidence" value="ECO:0007669"/>
    <property type="project" value="InterPro"/>
</dbReference>
<feature type="domain" description="PRELI/MSF1" evidence="1">
    <location>
        <begin position="17"/>
        <end position="185"/>
    </location>
</feature>
<dbReference type="EnsemblMetazoa" id="XM_003385978.3">
    <property type="protein sequence ID" value="XP_003386026.1"/>
    <property type="gene ID" value="LOC100637205"/>
</dbReference>
<dbReference type="KEGG" id="aqu:100637205"/>
<reference evidence="3" key="1">
    <citation type="journal article" date="2010" name="Nature">
        <title>The Amphimedon queenslandica genome and the evolution of animal complexity.</title>
        <authorList>
            <person name="Srivastava M."/>
            <person name="Simakov O."/>
            <person name="Chapman J."/>
            <person name="Fahey B."/>
            <person name="Gauthier M.E."/>
            <person name="Mitros T."/>
            <person name="Richards G.S."/>
            <person name="Conaco C."/>
            <person name="Dacre M."/>
            <person name="Hellsten U."/>
            <person name="Larroux C."/>
            <person name="Putnam N.H."/>
            <person name="Stanke M."/>
            <person name="Adamska M."/>
            <person name="Darling A."/>
            <person name="Degnan S.M."/>
            <person name="Oakley T.H."/>
            <person name="Plachetzki D.C."/>
            <person name="Zhai Y."/>
            <person name="Adamski M."/>
            <person name="Calcino A."/>
            <person name="Cummins S.F."/>
            <person name="Goodstein D.M."/>
            <person name="Harris C."/>
            <person name="Jackson D.J."/>
            <person name="Leys S.P."/>
            <person name="Shu S."/>
            <person name="Woodcroft B.J."/>
            <person name="Vervoort M."/>
            <person name="Kosik K.S."/>
            <person name="Manning G."/>
            <person name="Degnan B.M."/>
            <person name="Rokhsar D.S."/>
        </authorList>
    </citation>
    <scope>NUCLEOTIDE SEQUENCE [LARGE SCALE GENOMIC DNA]</scope>
</reference>
<dbReference type="OMA" id="GYEFFKC"/>
<dbReference type="EnsemblMetazoa" id="Aqu2.1.33788_001">
    <property type="protein sequence ID" value="Aqu2.1.33788_001"/>
    <property type="gene ID" value="Aqu2.1.33788"/>
</dbReference>
<dbReference type="FunCoup" id="A0A1X7V199">
    <property type="interactions" value="980"/>
</dbReference>
<sequence length="195" mass="23086">MKEKAQEKEKAREKAPGKYYSHLVTFKQPWEEFVQALWQRYPNPYSKHVLTEDTISRWTKGRQLFTKRLITKTNPIPKWAEKALGDKKAVFIEESIVNSETKTFVTYNRNITQTRFITMVEKCTYRISPDNPKWTSCFKEAWIQCKVYGLSRVVEKLSMERYKSNARKAELGIQFILDKMFNTANQVVQTIKDNL</sequence>
<keyword evidence="3" id="KW-1185">Reference proteome</keyword>
<evidence type="ECO:0000259" key="1">
    <source>
        <dbReference type="PROSITE" id="PS50904"/>
    </source>
</evidence>
<proteinExistence type="predicted"/>
<dbReference type="InParanoid" id="A0A1X7V199"/>